<dbReference type="SUPFAM" id="SSF54236">
    <property type="entry name" value="Ubiquitin-like"/>
    <property type="match status" value="1"/>
</dbReference>
<dbReference type="InterPro" id="IPR000626">
    <property type="entry name" value="Ubiquitin-like_dom"/>
</dbReference>
<protein>
    <recommendedName>
        <fullName evidence="2">Ubiquitin-like domain-containing protein</fullName>
    </recommendedName>
</protein>
<evidence type="ECO:0000313" key="4">
    <source>
        <dbReference type="Proteomes" id="UP000242450"/>
    </source>
</evidence>
<feature type="compositionally biased region" description="Gly residues" evidence="1">
    <location>
        <begin position="145"/>
        <end position="154"/>
    </location>
</feature>
<evidence type="ECO:0000313" key="3">
    <source>
        <dbReference type="EMBL" id="OWK15588.1"/>
    </source>
</evidence>
<organism evidence="3 4">
    <name type="scientific">Cervus elaphus hippelaphus</name>
    <name type="common">European red deer</name>
    <dbReference type="NCBI Taxonomy" id="46360"/>
    <lineage>
        <taxon>Eukaryota</taxon>
        <taxon>Metazoa</taxon>
        <taxon>Chordata</taxon>
        <taxon>Craniata</taxon>
        <taxon>Vertebrata</taxon>
        <taxon>Euteleostomi</taxon>
        <taxon>Mammalia</taxon>
        <taxon>Eutheria</taxon>
        <taxon>Laurasiatheria</taxon>
        <taxon>Artiodactyla</taxon>
        <taxon>Ruminantia</taxon>
        <taxon>Pecora</taxon>
        <taxon>Cervidae</taxon>
        <taxon>Cervinae</taxon>
        <taxon>Cervus</taxon>
    </lineage>
</organism>
<dbReference type="Proteomes" id="UP000242450">
    <property type="component" value="Chromosome 4"/>
</dbReference>
<feature type="domain" description="Ubiquitin-like" evidence="2">
    <location>
        <begin position="71"/>
        <end position="123"/>
    </location>
</feature>
<dbReference type="PROSITE" id="PS50053">
    <property type="entry name" value="UBIQUITIN_2"/>
    <property type="match status" value="1"/>
</dbReference>
<dbReference type="OrthoDB" id="199599at2759"/>
<evidence type="ECO:0000256" key="1">
    <source>
        <dbReference type="SAM" id="MobiDB-lite"/>
    </source>
</evidence>
<name>A0A212DBI7_CEREH</name>
<proteinExistence type="predicted"/>
<dbReference type="Pfam" id="PF00240">
    <property type="entry name" value="ubiquitin"/>
    <property type="match status" value="1"/>
</dbReference>
<dbReference type="SMART" id="SM00213">
    <property type="entry name" value="UBQ"/>
    <property type="match status" value="1"/>
</dbReference>
<feature type="region of interest" description="Disordered" evidence="1">
    <location>
        <begin position="122"/>
        <end position="194"/>
    </location>
</feature>
<dbReference type="AlphaFoldDB" id="A0A212DBI7"/>
<evidence type="ECO:0000259" key="2">
    <source>
        <dbReference type="PROSITE" id="PS50053"/>
    </source>
</evidence>
<sequence>MPYHMTVGCGAQGHARLSLNVGGTEPGQAAPDCPPGLRAGALLTLTGPIRAGEERLSQRQRPELHTPGQDTVTGQETIAQIKVHVALLEGIAPEDQVLLLAGTPLEDEATLGQCGVEALSTLEGDGRSQAPRSSCAKRPRAHKPGPGGRAGRAGGRGRRAAREPARRANAQTVTRASSEALGGASRRSPQGVRRRRACHVIERQCFRAKGSGLTLLGRLEDRGLWPEATVTLNHSPRRKMMYRGRDASNSLGTEGLRKMAFQKRSGLRRYAIPNRR</sequence>
<gene>
    <name evidence="3" type="ORF">Celaphus_00003941</name>
</gene>
<comment type="caution">
    <text evidence="3">The sequence shown here is derived from an EMBL/GenBank/DDBJ whole genome shotgun (WGS) entry which is preliminary data.</text>
</comment>
<accession>A0A212DBI7</accession>
<dbReference type="EMBL" id="MKHE01000004">
    <property type="protein sequence ID" value="OWK15588.1"/>
    <property type="molecule type" value="Genomic_DNA"/>
</dbReference>
<dbReference type="Gene3D" id="3.10.20.90">
    <property type="entry name" value="Phosphatidylinositol 3-kinase Catalytic Subunit, Chain A, domain 1"/>
    <property type="match status" value="1"/>
</dbReference>
<reference evidence="3 4" key="1">
    <citation type="journal article" date="2018" name="Mol. Genet. Genomics">
        <title>The red deer Cervus elaphus genome CerEla1.0: sequencing, annotating, genes, and chromosomes.</title>
        <authorList>
            <person name="Bana N.A."/>
            <person name="Nyiri A."/>
            <person name="Nagy J."/>
            <person name="Frank K."/>
            <person name="Nagy T."/>
            <person name="Steger V."/>
            <person name="Schiller M."/>
            <person name="Lakatos P."/>
            <person name="Sugar L."/>
            <person name="Horn P."/>
            <person name="Barta E."/>
            <person name="Orosz L."/>
        </authorList>
    </citation>
    <scope>NUCLEOTIDE SEQUENCE [LARGE SCALE GENOMIC DNA]</scope>
    <source>
        <strain evidence="3">Hungarian</strain>
    </source>
</reference>
<dbReference type="InterPro" id="IPR029071">
    <property type="entry name" value="Ubiquitin-like_domsf"/>
</dbReference>
<keyword evidence="4" id="KW-1185">Reference proteome</keyword>